<gene>
    <name evidence="2" type="primary">rec8</name>
    <name evidence="2" type="ORF">LTR16_005490</name>
</gene>
<feature type="compositionally biased region" description="Polar residues" evidence="1">
    <location>
        <begin position="57"/>
        <end position="74"/>
    </location>
</feature>
<keyword evidence="3" id="KW-1185">Reference proteome</keyword>
<evidence type="ECO:0000313" key="3">
    <source>
        <dbReference type="Proteomes" id="UP001357485"/>
    </source>
</evidence>
<dbReference type="Proteomes" id="UP001357485">
    <property type="component" value="Unassembled WGS sequence"/>
</dbReference>
<accession>A0ABR0M7M7</accession>
<evidence type="ECO:0000313" key="2">
    <source>
        <dbReference type="EMBL" id="KAK5283359.1"/>
    </source>
</evidence>
<dbReference type="EMBL" id="JAVRRA010000890">
    <property type="protein sequence ID" value="KAK5283359.1"/>
    <property type="molecule type" value="Genomic_DNA"/>
</dbReference>
<sequence length="199" mass="20558">MRALLRVIKTAELDPEAGRARPDQITLQDDPAFLPDLNLGMLDFDLSNLDFSTSASSQRPSLLTLQTSQTSAQGSGHADPSIGGLVIPTSVSSGGPVGDIGGFIVGDDGRGISRQDAGGIFAQGEDDGFLPEADFGFDVEGNLLEYDAGARTPRAPIAPMLPTGLGSDTVASARVRQEHEEGQRAEAGVSVTVGPIVVA</sequence>
<comment type="caution">
    <text evidence="2">The sequence shown here is derived from an EMBL/GenBank/DDBJ whole genome shotgun (WGS) entry which is preliminary data.</text>
</comment>
<feature type="region of interest" description="Disordered" evidence="1">
    <location>
        <begin position="57"/>
        <end position="85"/>
    </location>
</feature>
<proteinExistence type="predicted"/>
<reference evidence="2 3" key="1">
    <citation type="submission" date="2023-08" db="EMBL/GenBank/DDBJ databases">
        <title>Black Yeasts Isolated from many extreme environments.</title>
        <authorList>
            <person name="Coleine C."/>
            <person name="Stajich J.E."/>
            <person name="Selbmann L."/>
        </authorList>
    </citation>
    <scope>NUCLEOTIDE SEQUENCE [LARGE SCALE GENOMIC DNA]</scope>
    <source>
        <strain evidence="2 3">CCFEE 536</strain>
    </source>
</reference>
<protein>
    <submittedName>
        <fullName evidence="2">R8 protein</fullName>
    </submittedName>
</protein>
<organism evidence="2 3">
    <name type="scientific">Cryomyces antarcticus</name>
    <dbReference type="NCBI Taxonomy" id="329879"/>
    <lineage>
        <taxon>Eukaryota</taxon>
        <taxon>Fungi</taxon>
        <taxon>Dikarya</taxon>
        <taxon>Ascomycota</taxon>
        <taxon>Pezizomycotina</taxon>
        <taxon>Dothideomycetes</taxon>
        <taxon>Dothideomycetes incertae sedis</taxon>
        <taxon>Cryomyces</taxon>
    </lineage>
</organism>
<name>A0ABR0M7M7_9PEZI</name>
<evidence type="ECO:0000256" key="1">
    <source>
        <dbReference type="SAM" id="MobiDB-lite"/>
    </source>
</evidence>